<evidence type="ECO:0000256" key="6">
    <source>
        <dbReference type="ARBA" id="ARBA00034078"/>
    </source>
</evidence>
<keyword evidence="8" id="KW-0560">Oxidoreductase</keyword>
<feature type="binding site" evidence="7">
    <location>
        <position position="125"/>
    </location>
    <ligand>
        <name>[2Fe-2S] cluster</name>
        <dbReference type="ChEBI" id="CHEBI:190135"/>
    </ligand>
</feature>
<evidence type="ECO:0000256" key="2">
    <source>
        <dbReference type="ARBA" id="ARBA00022714"/>
    </source>
</evidence>
<keyword evidence="2 7" id="KW-0001">2Fe-2S</keyword>
<dbReference type="InterPro" id="IPR036249">
    <property type="entry name" value="Thioredoxin-like_sf"/>
</dbReference>
<feature type="binding site" evidence="7">
    <location>
        <position position="129"/>
    </location>
    <ligand>
        <name>[2Fe-2S] cluster</name>
        <dbReference type="ChEBI" id="CHEBI:190135"/>
    </ligand>
</feature>
<dbReference type="GO" id="GO:0051537">
    <property type="term" value="F:2 iron, 2 sulfur cluster binding"/>
    <property type="evidence" value="ECO:0007669"/>
    <property type="project" value="UniProtKB-KW"/>
</dbReference>
<sequence length="159" mass="17507">MENNLISKEMYDELEQFIDAIPNKKDAVIASLHKAQEICGYLPREVQEFIAEKLGVSATDVYGVVTFYSYFTQTPKGKYAINVCLGTACFVRGADKIVTELEKKLGIHVGETSEDGMFSLDGLRCVGACGLAPVVMVNGKVYGKIQPKDVKKILANYNE</sequence>
<dbReference type="FunFam" id="1.10.10.1590:FF:000001">
    <property type="entry name" value="NADH-quinone oxidoreductase subunit E"/>
    <property type="match status" value="1"/>
</dbReference>
<dbReference type="PANTHER" id="PTHR43342:SF2">
    <property type="entry name" value="POTENTIAL NAD-REDUCING HYDROGENASE SUBUNIT"/>
    <property type="match status" value="1"/>
</dbReference>
<feature type="binding site" evidence="7">
    <location>
        <position position="89"/>
    </location>
    <ligand>
        <name>[2Fe-2S] cluster</name>
        <dbReference type="ChEBI" id="CHEBI:190135"/>
    </ligand>
</feature>
<dbReference type="Pfam" id="PF01257">
    <property type="entry name" value="2Fe-2S_thioredx"/>
    <property type="match status" value="1"/>
</dbReference>
<dbReference type="InterPro" id="IPR042128">
    <property type="entry name" value="NuoE_dom"/>
</dbReference>
<dbReference type="KEGG" id="alka:J0B03_01895"/>
<keyword evidence="3 7" id="KW-0479">Metal-binding</keyword>
<dbReference type="NCBIfam" id="TIGR01958">
    <property type="entry name" value="nuoE_fam"/>
    <property type="match status" value="1"/>
</dbReference>
<comment type="cofactor">
    <cofactor evidence="7">
        <name>[2Fe-2S] cluster</name>
        <dbReference type="ChEBI" id="CHEBI:190135"/>
    </cofactor>
    <text evidence="7">Binds 1 [2Fe-2S] cluster.</text>
</comment>
<evidence type="ECO:0000256" key="1">
    <source>
        <dbReference type="ARBA" id="ARBA00010643"/>
    </source>
</evidence>
<evidence type="ECO:0000256" key="5">
    <source>
        <dbReference type="ARBA" id="ARBA00023014"/>
    </source>
</evidence>
<evidence type="ECO:0000256" key="3">
    <source>
        <dbReference type="ARBA" id="ARBA00022723"/>
    </source>
</evidence>
<dbReference type="CDD" id="cd03064">
    <property type="entry name" value="TRX_Fd_NuoE"/>
    <property type="match status" value="1"/>
</dbReference>
<gene>
    <name evidence="8" type="primary">nuoE</name>
    <name evidence="8" type="ORF">J0B03_01895</name>
</gene>
<reference evidence="8" key="1">
    <citation type="submission" date="2021-03" db="EMBL/GenBank/DDBJ databases">
        <title>Alkalibacter marinus sp. nov., isolated from tidal flat sediment.</title>
        <authorList>
            <person name="Namirimu T."/>
            <person name="Yang J.-A."/>
            <person name="Yang S.-H."/>
            <person name="Kim Y.-J."/>
            <person name="Kwon K.K."/>
        </authorList>
    </citation>
    <scope>NUCLEOTIDE SEQUENCE</scope>
    <source>
        <strain evidence="8">ES005</strain>
    </source>
</reference>
<dbReference type="InterPro" id="IPR002023">
    <property type="entry name" value="NuoE-like"/>
</dbReference>
<feature type="binding site" evidence="7">
    <location>
        <position position="84"/>
    </location>
    <ligand>
        <name>[2Fe-2S] cluster</name>
        <dbReference type="ChEBI" id="CHEBI:190135"/>
    </ligand>
</feature>
<protein>
    <submittedName>
        <fullName evidence="8">NADH-quinone oxidoreductase subunit NuoE</fullName>
        <ecNumber evidence="8">1.6.5.11</ecNumber>
    </submittedName>
</protein>
<dbReference type="GO" id="GO:0046872">
    <property type="term" value="F:metal ion binding"/>
    <property type="evidence" value="ECO:0007669"/>
    <property type="project" value="UniProtKB-KW"/>
</dbReference>
<evidence type="ECO:0000313" key="9">
    <source>
        <dbReference type="Proteomes" id="UP000663499"/>
    </source>
</evidence>
<evidence type="ECO:0000256" key="7">
    <source>
        <dbReference type="PIRSR" id="PIRSR000216-1"/>
    </source>
</evidence>
<dbReference type="FunFam" id="3.40.30.10:FF:000015">
    <property type="entry name" value="NADH-quinone oxidoreductase subunit E"/>
    <property type="match status" value="1"/>
</dbReference>
<comment type="cofactor">
    <cofactor evidence="6">
        <name>[2Fe-2S] cluster</name>
        <dbReference type="ChEBI" id="CHEBI:190135"/>
    </cofactor>
</comment>
<dbReference type="Gene3D" id="1.10.10.1590">
    <property type="entry name" value="NADH-quinone oxidoreductase subunit E"/>
    <property type="match status" value="1"/>
</dbReference>
<dbReference type="InterPro" id="IPR028431">
    <property type="entry name" value="NADP_DH_HndA-like"/>
</dbReference>
<dbReference type="PANTHER" id="PTHR43342">
    <property type="entry name" value="NADH-QUINONE OXIDOREDUCTASE, E SUBUNIT"/>
    <property type="match status" value="1"/>
</dbReference>
<accession>A0A974XFE7</accession>
<dbReference type="InterPro" id="IPR041921">
    <property type="entry name" value="NuoE_N"/>
</dbReference>
<dbReference type="EMBL" id="CP071444">
    <property type="protein sequence ID" value="QSX08862.1"/>
    <property type="molecule type" value="Genomic_DNA"/>
</dbReference>
<dbReference type="PIRSF" id="PIRSF000216">
    <property type="entry name" value="NADH_DH_24kDa"/>
    <property type="match status" value="1"/>
</dbReference>
<dbReference type="GO" id="GO:0016491">
    <property type="term" value="F:oxidoreductase activity"/>
    <property type="evidence" value="ECO:0007669"/>
    <property type="project" value="UniProtKB-KW"/>
</dbReference>
<dbReference type="EC" id="1.6.5.11" evidence="8"/>
<dbReference type="NCBIfam" id="NF005722">
    <property type="entry name" value="PRK07539.1-2"/>
    <property type="match status" value="1"/>
</dbReference>
<proteinExistence type="inferred from homology"/>
<keyword evidence="9" id="KW-1185">Reference proteome</keyword>
<organism evidence="8 9">
    <name type="scientific">Alkalibacter rhizosphaerae</name>
    <dbReference type="NCBI Taxonomy" id="2815577"/>
    <lineage>
        <taxon>Bacteria</taxon>
        <taxon>Bacillati</taxon>
        <taxon>Bacillota</taxon>
        <taxon>Clostridia</taxon>
        <taxon>Eubacteriales</taxon>
        <taxon>Eubacteriaceae</taxon>
        <taxon>Alkalibacter</taxon>
    </lineage>
</organism>
<dbReference type="RefSeq" id="WP_207300203.1">
    <property type="nucleotide sequence ID" value="NZ_CP071444.1"/>
</dbReference>
<dbReference type="AlphaFoldDB" id="A0A974XFE7"/>
<comment type="similarity">
    <text evidence="1">Belongs to the complex I 24 kDa subunit family.</text>
</comment>
<evidence type="ECO:0000313" key="8">
    <source>
        <dbReference type="EMBL" id="QSX08862.1"/>
    </source>
</evidence>
<evidence type="ECO:0000256" key="4">
    <source>
        <dbReference type="ARBA" id="ARBA00023004"/>
    </source>
</evidence>
<name>A0A974XFE7_9FIRM</name>
<keyword evidence="5 7" id="KW-0411">Iron-sulfur</keyword>
<keyword evidence="4 7" id="KW-0408">Iron</keyword>
<dbReference type="Proteomes" id="UP000663499">
    <property type="component" value="Chromosome"/>
</dbReference>
<dbReference type="SUPFAM" id="SSF52833">
    <property type="entry name" value="Thioredoxin-like"/>
    <property type="match status" value="1"/>
</dbReference>
<dbReference type="Gene3D" id="3.40.30.10">
    <property type="entry name" value="Glutaredoxin"/>
    <property type="match status" value="1"/>
</dbReference>